<accession>A0A8S5U0R9</accession>
<reference evidence="1" key="1">
    <citation type="journal article" date="2021" name="Proc. Natl. Acad. Sci. U.S.A.">
        <title>A Catalog of Tens of Thousands of Viruses from Human Metagenomes Reveals Hidden Associations with Chronic Diseases.</title>
        <authorList>
            <person name="Tisza M.J."/>
            <person name="Buck C.B."/>
        </authorList>
    </citation>
    <scope>NUCLEOTIDE SEQUENCE</scope>
    <source>
        <strain evidence="1">CtHzJ4</strain>
    </source>
</reference>
<keyword evidence="1" id="KW-0378">Hydrolase</keyword>
<dbReference type="EMBL" id="BK015976">
    <property type="protein sequence ID" value="DAF88043.1"/>
    <property type="molecule type" value="Genomic_DNA"/>
</dbReference>
<dbReference type="GO" id="GO:0004519">
    <property type="term" value="F:endonuclease activity"/>
    <property type="evidence" value="ECO:0007669"/>
    <property type="project" value="UniProtKB-KW"/>
</dbReference>
<keyword evidence="1" id="KW-0255">Endonuclease</keyword>
<sequence>MTTKKCTRCGEEKPLDGFPLRRVLRADGSRPYESVCKQCRSEENKAYYRAKKAKEALLKAEQGVNEPNRILSMREAARMANQAFPLLSHAYWDVKAAMRAHEELGIAW</sequence>
<keyword evidence="1" id="KW-0540">Nuclease</keyword>
<organism evidence="1">
    <name type="scientific">Siphoviridae sp. ctHzJ4</name>
    <dbReference type="NCBI Taxonomy" id="2825426"/>
    <lineage>
        <taxon>Viruses</taxon>
        <taxon>Duplodnaviria</taxon>
        <taxon>Heunggongvirae</taxon>
        <taxon>Uroviricota</taxon>
        <taxon>Caudoviricetes</taxon>
    </lineage>
</organism>
<name>A0A8S5U0R9_9CAUD</name>
<evidence type="ECO:0000313" key="1">
    <source>
        <dbReference type="EMBL" id="DAF88043.1"/>
    </source>
</evidence>
<protein>
    <submittedName>
        <fullName evidence="1">Restriction endonuclease</fullName>
    </submittedName>
</protein>
<proteinExistence type="predicted"/>